<proteinExistence type="inferred from homology"/>
<dbReference type="Gene3D" id="3.40.640.10">
    <property type="entry name" value="Type I PLP-dependent aspartate aminotransferase-like (Major domain)"/>
    <property type="match status" value="1"/>
</dbReference>
<evidence type="ECO:0000256" key="5">
    <source>
        <dbReference type="RuleBase" id="RU004508"/>
    </source>
</evidence>
<evidence type="ECO:0000313" key="7">
    <source>
        <dbReference type="Proteomes" id="UP000295008"/>
    </source>
</evidence>
<reference evidence="6 7" key="1">
    <citation type="submission" date="2019-03" db="EMBL/GenBank/DDBJ databases">
        <title>Genomic Encyclopedia of Type Strains, Phase IV (KMG-IV): sequencing the most valuable type-strain genomes for metagenomic binning, comparative biology and taxonomic classification.</title>
        <authorList>
            <person name="Goeker M."/>
        </authorList>
    </citation>
    <scope>NUCLEOTIDE SEQUENCE [LARGE SCALE GENOMIC DNA]</scope>
    <source>
        <strain evidence="6 7">LX-B</strain>
    </source>
</reference>
<dbReference type="PANTHER" id="PTHR30244">
    <property type="entry name" value="TRANSAMINASE"/>
    <property type="match status" value="1"/>
</dbReference>
<keyword evidence="1 4" id="KW-0663">Pyridoxal phosphate</keyword>
<comment type="similarity">
    <text evidence="2 5">Belongs to the DegT/DnrJ/EryC1 family.</text>
</comment>
<dbReference type="InterPro" id="IPR015422">
    <property type="entry name" value="PyrdxlP-dep_Trfase_small"/>
</dbReference>
<dbReference type="GO" id="GO:0000271">
    <property type="term" value="P:polysaccharide biosynthetic process"/>
    <property type="evidence" value="ECO:0007669"/>
    <property type="project" value="TreeGrafter"/>
</dbReference>
<evidence type="ECO:0000256" key="1">
    <source>
        <dbReference type="ARBA" id="ARBA00022898"/>
    </source>
</evidence>
<dbReference type="GO" id="GO:0030170">
    <property type="term" value="F:pyridoxal phosphate binding"/>
    <property type="evidence" value="ECO:0007669"/>
    <property type="project" value="UniProtKB-ARBA"/>
</dbReference>
<dbReference type="CDD" id="cd00616">
    <property type="entry name" value="AHBA_syn"/>
    <property type="match status" value="1"/>
</dbReference>
<gene>
    <name evidence="6" type="ORF">EDC14_103247</name>
</gene>
<comment type="caution">
    <text evidence="6">The sequence shown here is derived from an EMBL/GenBank/DDBJ whole genome shotgun (WGS) entry which is preliminary data.</text>
</comment>
<dbReference type="PIRSF" id="PIRSF000390">
    <property type="entry name" value="PLP_StrS"/>
    <property type="match status" value="1"/>
</dbReference>
<sequence>MQVPAFDLTRQNEQLAKPLAEAYQKVVAGGNFILGEAVKRFEAEMAEVLRVKHAVAVANGSDALVLALMALEIGPGDEVIVPGFTFFATAGAVCRVGATPVFADVLPGSYNLNPAAVRTKVTSRTKAIVPVHLFGGPAAMAELMALASEYNVAVIEDAAQSGGSICGGLPTGSIGDLGCFSFFPTKNLGCFGDGGMVTTQSDALAEKLRMLRVHGARKKYYHELLGFNSRLDTLQAAILQVKLPHLGEWLARRQAIAAKYREGLKGVPGIHLPDEAEGHTYNQFTITTPRRDALREYLAAHAIGSTIYYPLGLHLQPVFSGLGYGRGDLPVTEELTETVLSLPVFPELSEAEQEYVIAKILKFSEGETCRK</sequence>
<evidence type="ECO:0000256" key="4">
    <source>
        <dbReference type="PIRSR" id="PIRSR000390-2"/>
    </source>
</evidence>
<evidence type="ECO:0000256" key="2">
    <source>
        <dbReference type="ARBA" id="ARBA00037999"/>
    </source>
</evidence>
<evidence type="ECO:0000256" key="3">
    <source>
        <dbReference type="PIRSR" id="PIRSR000390-1"/>
    </source>
</evidence>
<dbReference type="InterPro" id="IPR000653">
    <property type="entry name" value="DegT/StrS_aminotransferase"/>
</dbReference>
<protein>
    <submittedName>
        <fullName evidence="6">dTDP-4-amino-4,6-dideoxygalactose transaminase</fullName>
    </submittedName>
</protein>
<dbReference type="Pfam" id="PF01041">
    <property type="entry name" value="DegT_DnrJ_EryC1"/>
    <property type="match status" value="1"/>
</dbReference>
<dbReference type="SUPFAM" id="SSF53383">
    <property type="entry name" value="PLP-dependent transferases"/>
    <property type="match status" value="1"/>
</dbReference>
<dbReference type="Gene3D" id="3.90.1150.10">
    <property type="entry name" value="Aspartate Aminotransferase, domain 1"/>
    <property type="match status" value="1"/>
</dbReference>
<dbReference type="PANTHER" id="PTHR30244:SF36">
    <property type="entry name" value="3-OXO-GLUCOSE-6-PHOSPHATE:GLUTAMATE AMINOTRANSFERASE"/>
    <property type="match status" value="1"/>
</dbReference>
<organism evidence="6 7">
    <name type="scientific">Hydrogenispora ethanolica</name>
    <dbReference type="NCBI Taxonomy" id="1082276"/>
    <lineage>
        <taxon>Bacteria</taxon>
        <taxon>Bacillati</taxon>
        <taxon>Bacillota</taxon>
        <taxon>Hydrogenispora</taxon>
    </lineage>
</organism>
<dbReference type="InterPro" id="IPR015421">
    <property type="entry name" value="PyrdxlP-dep_Trfase_major"/>
</dbReference>
<keyword evidence="7" id="KW-1185">Reference proteome</keyword>
<evidence type="ECO:0000313" key="6">
    <source>
        <dbReference type="EMBL" id="TCL61814.1"/>
    </source>
</evidence>
<feature type="active site" description="Proton acceptor" evidence="3">
    <location>
        <position position="186"/>
    </location>
</feature>
<accession>A0A4R1R844</accession>
<name>A0A4R1R844_HYDET</name>
<dbReference type="EMBL" id="SLUN01000032">
    <property type="protein sequence ID" value="TCL61814.1"/>
    <property type="molecule type" value="Genomic_DNA"/>
</dbReference>
<dbReference type="GO" id="GO:0008483">
    <property type="term" value="F:transaminase activity"/>
    <property type="evidence" value="ECO:0007669"/>
    <property type="project" value="TreeGrafter"/>
</dbReference>
<dbReference type="OrthoDB" id="9810913at2"/>
<dbReference type="InterPro" id="IPR015424">
    <property type="entry name" value="PyrdxlP-dep_Trfase"/>
</dbReference>
<feature type="modified residue" description="N6-(pyridoxal phosphate)lysine" evidence="4">
    <location>
        <position position="186"/>
    </location>
</feature>
<dbReference type="Proteomes" id="UP000295008">
    <property type="component" value="Unassembled WGS sequence"/>
</dbReference>
<dbReference type="RefSeq" id="WP_132016178.1">
    <property type="nucleotide sequence ID" value="NZ_SLUN01000032.1"/>
</dbReference>
<dbReference type="AlphaFoldDB" id="A0A4R1R844"/>
<dbReference type="FunFam" id="3.40.640.10:FF:000089">
    <property type="entry name" value="Aminotransferase, DegT/DnrJ/EryC1/StrS family"/>
    <property type="match status" value="1"/>
</dbReference>